<dbReference type="RefSeq" id="WP_264712594.1">
    <property type="nucleotide sequence ID" value="NZ_JAPDNT010000002.1"/>
</dbReference>
<evidence type="ECO:0000313" key="3">
    <source>
        <dbReference type="Proteomes" id="UP001165679"/>
    </source>
</evidence>
<gene>
    <name evidence="2" type="ORF">OL599_05225</name>
</gene>
<proteinExistence type="predicted"/>
<protein>
    <submittedName>
        <fullName evidence="2">Uncharacterized protein</fullName>
    </submittedName>
</protein>
<feature type="region of interest" description="Disordered" evidence="1">
    <location>
        <begin position="74"/>
        <end position="105"/>
    </location>
</feature>
<feature type="compositionally biased region" description="Basic and acidic residues" evidence="1">
    <location>
        <begin position="85"/>
        <end position="94"/>
    </location>
</feature>
<reference evidence="2" key="1">
    <citation type="submission" date="2022-09" db="EMBL/GenBank/DDBJ databases">
        <title>Rhodovastum sp. nov. RN2-1 isolated from soil in Seongnam, South Korea.</title>
        <authorList>
            <person name="Le N.T."/>
        </authorList>
    </citation>
    <scope>NUCLEOTIDE SEQUENCE</scope>
    <source>
        <strain evidence="2">RN2-1</strain>
    </source>
</reference>
<comment type="caution">
    <text evidence="2">The sequence shown here is derived from an EMBL/GenBank/DDBJ whole genome shotgun (WGS) entry which is preliminary data.</text>
</comment>
<dbReference type="EMBL" id="JAPDNT010000002">
    <property type="protein sequence ID" value="MCW3473972.1"/>
    <property type="molecule type" value="Genomic_DNA"/>
</dbReference>
<reference evidence="2" key="2">
    <citation type="submission" date="2022-10" db="EMBL/GenBank/DDBJ databases">
        <authorList>
            <person name="Trinh H.N."/>
        </authorList>
    </citation>
    <scope>NUCLEOTIDE SEQUENCE</scope>
    <source>
        <strain evidence="2">RN2-1</strain>
    </source>
</reference>
<dbReference type="Proteomes" id="UP001165679">
    <property type="component" value="Unassembled WGS sequence"/>
</dbReference>
<accession>A0AA42CGG0</accession>
<sequence length="105" mass="11552">MNTTTATAPAQAVEKITIHLVLVVTDGLPDLSVRRTIMESCGANMGVANGMEQGVLLNPAWSAAWHLDRDHPLIPKPGAPWRRTRPVEDTEKSGHWRSFSRRSSP</sequence>
<name>A0AA42CGG0_9PROT</name>
<keyword evidence="3" id="KW-1185">Reference proteome</keyword>
<dbReference type="AlphaFoldDB" id="A0AA42CGG0"/>
<evidence type="ECO:0000313" key="2">
    <source>
        <dbReference type="EMBL" id="MCW3473972.1"/>
    </source>
</evidence>
<organism evidence="2 3">
    <name type="scientific">Limobrevibacterium gyesilva</name>
    <dbReference type="NCBI Taxonomy" id="2991712"/>
    <lineage>
        <taxon>Bacteria</taxon>
        <taxon>Pseudomonadati</taxon>
        <taxon>Pseudomonadota</taxon>
        <taxon>Alphaproteobacteria</taxon>
        <taxon>Acetobacterales</taxon>
        <taxon>Acetobacteraceae</taxon>
        <taxon>Limobrevibacterium</taxon>
    </lineage>
</organism>
<evidence type="ECO:0000256" key="1">
    <source>
        <dbReference type="SAM" id="MobiDB-lite"/>
    </source>
</evidence>